<gene>
    <name evidence="2" type="ORF">SAMN05216574_12328</name>
</gene>
<dbReference type="RefSeq" id="WP_092202940.1">
    <property type="nucleotide sequence ID" value="NZ_FOND01000023.1"/>
</dbReference>
<organism evidence="2 3">
    <name type="scientific">Blastococcus tunisiensis</name>
    <dbReference type="NCBI Taxonomy" id="1798228"/>
    <lineage>
        <taxon>Bacteria</taxon>
        <taxon>Bacillati</taxon>
        <taxon>Actinomycetota</taxon>
        <taxon>Actinomycetes</taxon>
        <taxon>Geodermatophilales</taxon>
        <taxon>Geodermatophilaceae</taxon>
        <taxon>Blastococcus</taxon>
    </lineage>
</organism>
<dbReference type="Proteomes" id="UP000198589">
    <property type="component" value="Unassembled WGS sequence"/>
</dbReference>
<sequence length="278" mass="30326">MRYFSVAYRPLEWPLPDYMEAVSTRPAGAGVTDLSPAYPQLAGRDGVIGEYATLFAVRRLLEEARERGESSGSGMVGVSHYRRFAVTRPTGTRSYLYGAVTPADFTRLPRDLFVPGGSTVVFPTPVPVAPTVLGQYARHHHPRDLLHFMAIAIDLGVVSDARVTEWLAGQVMVPAASIGVYPEEWWVRTMTDLERVVDAFESTVAIPREGYQSRMVAFCLERLNGLLLSGLVETCPQDGYLAHPALLVSPDGVYHPSGESQPGTPAQDRPLAAAGGRR</sequence>
<dbReference type="OrthoDB" id="101857at2"/>
<name>A0A1I2KX22_9ACTN</name>
<dbReference type="EMBL" id="FOND01000023">
    <property type="protein sequence ID" value="SFF69727.1"/>
    <property type="molecule type" value="Genomic_DNA"/>
</dbReference>
<dbReference type="AlphaFoldDB" id="A0A1I2KX22"/>
<proteinExistence type="predicted"/>
<feature type="region of interest" description="Disordered" evidence="1">
    <location>
        <begin position="252"/>
        <end position="278"/>
    </location>
</feature>
<reference evidence="3" key="1">
    <citation type="submission" date="2016-10" db="EMBL/GenBank/DDBJ databases">
        <authorList>
            <person name="Varghese N."/>
            <person name="Submissions S."/>
        </authorList>
    </citation>
    <scope>NUCLEOTIDE SEQUENCE [LARGE SCALE GENOMIC DNA]</scope>
    <source>
        <strain evidence="3">DSM 46838</strain>
    </source>
</reference>
<keyword evidence="3" id="KW-1185">Reference proteome</keyword>
<accession>A0A1I2KX22</accession>
<evidence type="ECO:0000256" key="1">
    <source>
        <dbReference type="SAM" id="MobiDB-lite"/>
    </source>
</evidence>
<evidence type="ECO:0000313" key="3">
    <source>
        <dbReference type="Proteomes" id="UP000198589"/>
    </source>
</evidence>
<protein>
    <submittedName>
        <fullName evidence="2">Uncharacterized protein</fullName>
    </submittedName>
</protein>
<dbReference type="STRING" id="1798228.SAMN05216574_12328"/>
<evidence type="ECO:0000313" key="2">
    <source>
        <dbReference type="EMBL" id="SFF69727.1"/>
    </source>
</evidence>